<dbReference type="InterPro" id="IPR036396">
    <property type="entry name" value="Cyt_P450_sf"/>
</dbReference>
<evidence type="ECO:0000256" key="8">
    <source>
        <dbReference type="RuleBase" id="RU000461"/>
    </source>
</evidence>
<accession>A0AAD5SYJ2</accession>
<evidence type="ECO:0000256" key="5">
    <source>
        <dbReference type="ARBA" id="ARBA00023004"/>
    </source>
</evidence>
<keyword evidence="5 7" id="KW-0408">Iron</keyword>
<dbReference type="GO" id="GO:0005506">
    <property type="term" value="F:iron ion binding"/>
    <property type="evidence" value="ECO:0007669"/>
    <property type="project" value="InterPro"/>
</dbReference>
<evidence type="ECO:0000256" key="2">
    <source>
        <dbReference type="ARBA" id="ARBA00022617"/>
    </source>
</evidence>
<dbReference type="SUPFAM" id="SSF48264">
    <property type="entry name" value="Cytochrome P450"/>
    <property type="match status" value="1"/>
</dbReference>
<dbReference type="InterPro" id="IPR002401">
    <property type="entry name" value="Cyt_P450_E_grp-I"/>
</dbReference>
<dbReference type="InterPro" id="IPR001128">
    <property type="entry name" value="Cyt_P450"/>
</dbReference>
<dbReference type="Proteomes" id="UP001211907">
    <property type="component" value="Unassembled WGS sequence"/>
</dbReference>
<keyword evidence="2 7" id="KW-0349">Heme</keyword>
<sequence>MFTATEVACAISMTAIAIITGKFIHDSTGIDKWTGFSKVWGNWPVYGHTFSVRNAKKFYPILSANGSRVAAVINISNVNVLALCSAEYIKWVLVKGTNTFLGKATRAFPRTSQLLGAHSVLSDLPPAQHKRIRQLLGQSITNEILSQCYPQLSNNARVLLTEMSMQKEIRVYDFSKTFTFNAIAYFMFGSRSVDVERVKRLYPDFAVWFAGLSDFYVPVWMNGPFAKAVAARKQISDVFMAIIAERRLEMVVMDVGDYNDDKVKVLSEENKDGLSKLLDAGGEKKNGDGGGGQDVPLSDAEVLENLFVFVFAGFETTAATISSSVHYFVYEMDETEKNMLVDEVCGNTEDVSSALPTAAAALVSGLPVLDAFVKEVLRIKSPVSTVLRKTNMDVDLGGHFLPKDTVVAAYIGGMGYNQAVFPDPSIFKLSRFLESTAGEKSAQLHSYVPFGAGPRLCLGMALARLEIKIFMTQFITGFVALKGSKASIETNIGLVHMNPC</sequence>
<evidence type="ECO:0000256" key="4">
    <source>
        <dbReference type="ARBA" id="ARBA00023002"/>
    </source>
</evidence>
<protein>
    <recommendedName>
        <fullName evidence="11">Cytochrome P450</fullName>
    </recommendedName>
</protein>
<evidence type="ECO:0000256" key="3">
    <source>
        <dbReference type="ARBA" id="ARBA00022723"/>
    </source>
</evidence>
<evidence type="ECO:0000256" key="1">
    <source>
        <dbReference type="ARBA" id="ARBA00010617"/>
    </source>
</evidence>
<dbReference type="CDD" id="cd00302">
    <property type="entry name" value="cytochrome_P450"/>
    <property type="match status" value="1"/>
</dbReference>
<comment type="similarity">
    <text evidence="1 8">Belongs to the cytochrome P450 family.</text>
</comment>
<evidence type="ECO:0008006" key="11">
    <source>
        <dbReference type="Google" id="ProtNLM"/>
    </source>
</evidence>
<dbReference type="PRINTS" id="PR00463">
    <property type="entry name" value="EP450I"/>
</dbReference>
<comment type="cofactor">
    <cofactor evidence="7">
        <name>heme</name>
        <dbReference type="ChEBI" id="CHEBI:30413"/>
    </cofactor>
</comment>
<dbReference type="Gene3D" id="1.10.630.10">
    <property type="entry name" value="Cytochrome P450"/>
    <property type="match status" value="1"/>
</dbReference>
<keyword evidence="4 8" id="KW-0560">Oxidoreductase</keyword>
<dbReference type="GO" id="GO:0016125">
    <property type="term" value="P:sterol metabolic process"/>
    <property type="evidence" value="ECO:0007669"/>
    <property type="project" value="TreeGrafter"/>
</dbReference>
<organism evidence="9 10">
    <name type="scientific">Physocladia obscura</name>
    <dbReference type="NCBI Taxonomy" id="109957"/>
    <lineage>
        <taxon>Eukaryota</taxon>
        <taxon>Fungi</taxon>
        <taxon>Fungi incertae sedis</taxon>
        <taxon>Chytridiomycota</taxon>
        <taxon>Chytridiomycota incertae sedis</taxon>
        <taxon>Chytridiomycetes</taxon>
        <taxon>Chytridiales</taxon>
        <taxon>Chytriomycetaceae</taxon>
        <taxon>Physocladia</taxon>
    </lineage>
</organism>
<comment type="caution">
    <text evidence="9">The sequence shown here is derived from an EMBL/GenBank/DDBJ whole genome shotgun (WGS) entry which is preliminary data.</text>
</comment>
<dbReference type="PANTHER" id="PTHR24286">
    <property type="entry name" value="CYTOCHROME P450 26"/>
    <property type="match status" value="1"/>
</dbReference>
<evidence type="ECO:0000256" key="7">
    <source>
        <dbReference type="PIRSR" id="PIRSR602401-1"/>
    </source>
</evidence>
<dbReference type="InterPro" id="IPR017972">
    <property type="entry name" value="Cyt_P450_CS"/>
</dbReference>
<dbReference type="PRINTS" id="PR00385">
    <property type="entry name" value="P450"/>
</dbReference>
<dbReference type="GO" id="GO:0004497">
    <property type="term" value="F:monooxygenase activity"/>
    <property type="evidence" value="ECO:0007669"/>
    <property type="project" value="UniProtKB-KW"/>
</dbReference>
<dbReference type="EMBL" id="JADGJH010001101">
    <property type="protein sequence ID" value="KAJ3118987.1"/>
    <property type="molecule type" value="Genomic_DNA"/>
</dbReference>
<evidence type="ECO:0000313" key="10">
    <source>
        <dbReference type="Proteomes" id="UP001211907"/>
    </source>
</evidence>
<name>A0AAD5SYJ2_9FUNG</name>
<dbReference type="GO" id="GO:0016705">
    <property type="term" value="F:oxidoreductase activity, acting on paired donors, with incorporation or reduction of molecular oxygen"/>
    <property type="evidence" value="ECO:0007669"/>
    <property type="project" value="InterPro"/>
</dbReference>
<keyword evidence="3 7" id="KW-0479">Metal-binding</keyword>
<evidence type="ECO:0000313" key="9">
    <source>
        <dbReference type="EMBL" id="KAJ3118987.1"/>
    </source>
</evidence>
<proteinExistence type="inferred from homology"/>
<keyword evidence="10" id="KW-1185">Reference proteome</keyword>
<feature type="binding site" description="axial binding residue" evidence="7">
    <location>
        <position position="457"/>
    </location>
    <ligand>
        <name>heme</name>
        <dbReference type="ChEBI" id="CHEBI:30413"/>
    </ligand>
    <ligandPart>
        <name>Fe</name>
        <dbReference type="ChEBI" id="CHEBI:18248"/>
    </ligandPart>
</feature>
<evidence type="ECO:0000256" key="6">
    <source>
        <dbReference type="ARBA" id="ARBA00023033"/>
    </source>
</evidence>
<gene>
    <name evidence="9" type="ORF">HK100_000510</name>
</gene>
<dbReference type="AlphaFoldDB" id="A0AAD5SYJ2"/>
<dbReference type="Pfam" id="PF00067">
    <property type="entry name" value="p450"/>
    <property type="match status" value="1"/>
</dbReference>
<dbReference type="PANTHER" id="PTHR24286:SF384">
    <property type="entry name" value="P450, PUTATIVE (EUROFUNG)-RELATED"/>
    <property type="match status" value="1"/>
</dbReference>
<feature type="non-terminal residue" evidence="9">
    <location>
        <position position="1"/>
    </location>
</feature>
<reference evidence="9" key="1">
    <citation type="submission" date="2020-05" db="EMBL/GenBank/DDBJ databases">
        <title>Phylogenomic resolution of chytrid fungi.</title>
        <authorList>
            <person name="Stajich J.E."/>
            <person name="Amses K."/>
            <person name="Simmons R."/>
            <person name="Seto K."/>
            <person name="Myers J."/>
            <person name="Bonds A."/>
            <person name="Quandt C.A."/>
            <person name="Barry K."/>
            <person name="Liu P."/>
            <person name="Grigoriev I."/>
            <person name="Longcore J.E."/>
            <person name="James T.Y."/>
        </authorList>
    </citation>
    <scope>NUCLEOTIDE SEQUENCE</scope>
    <source>
        <strain evidence="9">JEL0513</strain>
    </source>
</reference>
<dbReference type="PROSITE" id="PS00086">
    <property type="entry name" value="CYTOCHROME_P450"/>
    <property type="match status" value="1"/>
</dbReference>
<keyword evidence="6 8" id="KW-0503">Monooxygenase</keyword>
<dbReference type="GO" id="GO:0020037">
    <property type="term" value="F:heme binding"/>
    <property type="evidence" value="ECO:0007669"/>
    <property type="project" value="InterPro"/>
</dbReference>